<protein>
    <recommendedName>
        <fullName evidence="8">ABC3 transporter permease C-terminal domain-containing protein</fullName>
    </recommendedName>
</protein>
<comment type="caution">
    <text evidence="9">The sequence shown here is derived from an EMBL/GenBank/DDBJ whole genome shotgun (WGS) entry which is preliminary data.</text>
</comment>
<feature type="transmembrane region" description="Helical" evidence="7">
    <location>
        <begin position="295"/>
        <end position="315"/>
    </location>
</feature>
<keyword evidence="10" id="KW-1185">Reference proteome</keyword>
<name>A0A6N6VDI1_9HYPH</name>
<keyword evidence="2" id="KW-1003">Cell membrane</keyword>
<gene>
    <name evidence="9" type="ORF">F2P47_15145</name>
</gene>
<sequence>MAEPRAKARPAAKEKAEPVHERRGLGQRIRAVMVETRSVMPAADGAGLSLILVIAAMCFLASLALGAALSVGRTSADWARDLSGALTVEVKPSDAMPQDEQVEAVVKLLKETQGILRAEALSKADTEALLEPWLGKGNVTEDLPLPRLVDIRIDANTPPDFDALARHLAEVAPGAILDTHRQWQTELVRTARSAQWLAYAVLAVVAATTIAIVTFATRSGLSANREVVEVLHMIGARDKFIASEVQRHFLHLGLRGGIIGLALSVATFLGLAWYGGSASSFLVPVSGLRPEFYPALAGVPVIAALVAMITARITVLRTLHRLL</sequence>
<dbReference type="GO" id="GO:0005886">
    <property type="term" value="C:plasma membrane"/>
    <property type="evidence" value="ECO:0007669"/>
    <property type="project" value="UniProtKB-SubCell"/>
</dbReference>
<dbReference type="PANTHER" id="PTHR47755">
    <property type="entry name" value="CELL DIVISION PROTEIN FTSX"/>
    <property type="match status" value="1"/>
</dbReference>
<dbReference type="GO" id="GO:0051301">
    <property type="term" value="P:cell division"/>
    <property type="evidence" value="ECO:0007669"/>
    <property type="project" value="InterPro"/>
</dbReference>
<dbReference type="RefSeq" id="WP_152217227.1">
    <property type="nucleotide sequence ID" value="NZ_JBAQYD010000025.1"/>
</dbReference>
<feature type="transmembrane region" description="Helical" evidence="7">
    <location>
        <begin position="47"/>
        <end position="69"/>
    </location>
</feature>
<dbReference type="AlphaFoldDB" id="A0A6N6VDI1"/>
<dbReference type="Pfam" id="PF02687">
    <property type="entry name" value="FtsX"/>
    <property type="match status" value="1"/>
</dbReference>
<accession>A0A6N6VDI1</accession>
<evidence type="ECO:0000313" key="9">
    <source>
        <dbReference type="EMBL" id="KAB7738775.1"/>
    </source>
</evidence>
<evidence type="ECO:0000259" key="8">
    <source>
        <dbReference type="Pfam" id="PF02687"/>
    </source>
</evidence>
<reference evidence="9 10" key="1">
    <citation type="submission" date="2019-09" db="EMBL/GenBank/DDBJ databases">
        <title>Parvibaculum sedimenti sp. nov., isolated from sediment.</title>
        <authorList>
            <person name="Wang Y."/>
        </authorList>
    </citation>
    <scope>NUCLEOTIDE SEQUENCE [LARGE SCALE GENOMIC DNA]</scope>
    <source>
        <strain evidence="9 10">HXT-9</strain>
    </source>
</reference>
<feature type="region of interest" description="Disordered" evidence="6">
    <location>
        <begin position="1"/>
        <end position="22"/>
    </location>
</feature>
<evidence type="ECO:0000256" key="2">
    <source>
        <dbReference type="ARBA" id="ARBA00022475"/>
    </source>
</evidence>
<dbReference type="Proteomes" id="UP000468901">
    <property type="component" value="Unassembled WGS sequence"/>
</dbReference>
<evidence type="ECO:0000256" key="1">
    <source>
        <dbReference type="ARBA" id="ARBA00004651"/>
    </source>
</evidence>
<comment type="subcellular location">
    <subcellularLocation>
        <location evidence="1">Cell membrane</location>
        <topology evidence="1">Multi-pass membrane protein</topology>
    </subcellularLocation>
</comment>
<dbReference type="EMBL" id="WESC01000016">
    <property type="protein sequence ID" value="KAB7738775.1"/>
    <property type="molecule type" value="Genomic_DNA"/>
</dbReference>
<evidence type="ECO:0000313" key="10">
    <source>
        <dbReference type="Proteomes" id="UP000468901"/>
    </source>
</evidence>
<feature type="transmembrane region" description="Helical" evidence="7">
    <location>
        <begin position="252"/>
        <end position="275"/>
    </location>
</feature>
<organism evidence="9 10">
    <name type="scientific">Parvibaculum sedimenti</name>
    <dbReference type="NCBI Taxonomy" id="2608632"/>
    <lineage>
        <taxon>Bacteria</taxon>
        <taxon>Pseudomonadati</taxon>
        <taxon>Pseudomonadota</taxon>
        <taxon>Alphaproteobacteria</taxon>
        <taxon>Hyphomicrobiales</taxon>
        <taxon>Parvibaculaceae</taxon>
        <taxon>Parvibaculum</taxon>
    </lineage>
</organism>
<keyword evidence="5 7" id="KW-0472">Membrane</keyword>
<dbReference type="PANTHER" id="PTHR47755:SF1">
    <property type="entry name" value="CELL DIVISION PROTEIN FTSX"/>
    <property type="match status" value="1"/>
</dbReference>
<evidence type="ECO:0000256" key="5">
    <source>
        <dbReference type="ARBA" id="ARBA00023136"/>
    </source>
</evidence>
<evidence type="ECO:0000256" key="4">
    <source>
        <dbReference type="ARBA" id="ARBA00022989"/>
    </source>
</evidence>
<dbReference type="InterPro" id="IPR003838">
    <property type="entry name" value="ABC3_permease_C"/>
</dbReference>
<feature type="domain" description="ABC3 transporter permease C-terminal" evidence="8">
    <location>
        <begin position="200"/>
        <end position="318"/>
    </location>
</feature>
<evidence type="ECO:0000256" key="7">
    <source>
        <dbReference type="SAM" id="Phobius"/>
    </source>
</evidence>
<dbReference type="GO" id="GO:0032153">
    <property type="term" value="C:cell division site"/>
    <property type="evidence" value="ECO:0007669"/>
    <property type="project" value="TreeGrafter"/>
</dbReference>
<keyword evidence="4 7" id="KW-1133">Transmembrane helix</keyword>
<keyword evidence="3 7" id="KW-0812">Transmembrane</keyword>
<dbReference type="InterPro" id="IPR004513">
    <property type="entry name" value="FtsX"/>
</dbReference>
<evidence type="ECO:0000256" key="6">
    <source>
        <dbReference type="SAM" id="MobiDB-lite"/>
    </source>
</evidence>
<evidence type="ECO:0000256" key="3">
    <source>
        <dbReference type="ARBA" id="ARBA00022692"/>
    </source>
</evidence>
<proteinExistence type="predicted"/>
<feature type="transmembrane region" description="Helical" evidence="7">
    <location>
        <begin position="196"/>
        <end position="216"/>
    </location>
</feature>